<dbReference type="EMBL" id="PGVE01000042">
    <property type="protein sequence ID" value="PLS04787.1"/>
    <property type="molecule type" value="Genomic_DNA"/>
</dbReference>
<dbReference type="OrthoDB" id="265478at2"/>
<organism evidence="2 3">
    <name type="scientific">Neobacillus cucumis</name>
    <dbReference type="NCBI Taxonomy" id="1740721"/>
    <lineage>
        <taxon>Bacteria</taxon>
        <taxon>Bacillati</taxon>
        <taxon>Bacillota</taxon>
        <taxon>Bacilli</taxon>
        <taxon>Bacillales</taxon>
        <taxon>Bacillaceae</taxon>
        <taxon>Neobacillus</taxon>
    </lineage>
</organism>
<dbReference type="Proteomes" id="UP000234950">
    <property type="component" value="Unassembled WGS sequence"/>
</dbReference>
<dbReference type="Pfam" id="PF02588">
    <property type="entry name" value="YitT_membrane"/>
    <property type="match status" value="1"/>
</dbReference>
<evidence type="ECO:0000256" key="1">
    <source>
        <dbReference type="SAM" id="Phobius"/>
    </source>
</evidence>
<protein>
    <submittedName>
        <fullName evidence="2">Uncharacterized protein</fullName>
    </submittedName>
</protein>
<dbReference type="AlphaFoldDB" id="A0A2N5HGY4"/>
<proteinExistence type="predicted"/>
<comment type="caution">
    <text evidence="2">The sequence shown here is derived from an EMBL/GenBank/DDBJ whole genome shotgun (WGS) entry which is preliminary data.</text>
</comment>
<sequence length="80" mass="8925">MNKFFDYILLTVGAAIVAMGLEMILAPIGLVDDGVTAFSIMANAMWGLRQKLQHIRNTVLNKFISHIFLWPGRGMLTLAF</sequence>
<evidence type="ECO:0000313" key="2">
    <source>
        <dbReference type="EMBL" id="PLS04787.1"/>
    </source>
</evidence>
<dbReference type="InterPro" id="IPR003740">
    <property type="entry name" value="YitT"/>
</dbReference>
<evidence type="ECO:0000313" key="3">
    <source>
        <dbReference type="Proteomes" id="UP000234950"/>
    </source>
</evidence>
<accession>A0A2N5HGY4</accession>
<reference evidence="2 3" key="1">
    <citation type="submission" date="2017-11" db="EMBL/GenBank/DDBJ databases">
        <title>Comparitive Functional Genomics of Dry Heat Resistant strains isolated from the Viking Spacecraft.</title>
        <authorList>
            <person name="Seuylemezian A."/>
            <person name="Cooper K."/>
            <person name="Vaishampayan P."/>
        </authorList>
    </citation>
    <scope>NUCLEOTIDE SEQUENCE [LARGE SCALE GENOMIC DNA]</scope>
    <source>
        <strain evidence="2 3">V32-6</strain>
    </source>
</reference>
<feature type="transmembrane region" description="Helical" evidence="1">
    <location>
        <begin position="7"/>
        <end position="31"/>
    </location>
</feature>
<keyword evidence="3" id="KW-1185">Reference proteome</keyword>
<name>A0A2N5HGY4_9BACI</name>
<keyword evidence="1" id="KW-1133">Transmembrane helix</keyword>
<keyword evidence="1" id="KW-0472">Membrane</keyword>
<gene>
    <name evidence="2" type="ORF">CVD27_11060</name>
</gene>
<keyword evidence="1" id="KW-0812">Transmembrane</keyword>